<dbReference type="InterPro" id="IPR035069">
    <property type="entry name" value="TTHA1013/TTHA0281-like"/>
</dbReference>
<comment type="caution">
    <text evidence="1">The sequence shown here is derived from an EMBL/GenBank/DDBJ whole genome shotgun (WGS) entry which is preliminary data.</text>
</comment>
<dbReference type="AlphaFoldDB" id="A0A3R8PGH4"/>
<proteinExistence type="predicted"/>
<keyword evidence="4" id="KW-1185">Reference proteome</keyword>
<dbReference type="Proteomes" id="UP000278422">
    <property type="component" value="Unassembled WGS sequence"/>
</dbReference>
<dbReference type="EMBL" id="PQNQ01000017">
    <property type="protein sequence ID" value="RRQ03553.1"/>
    <property type="molecule type" value="Genomic_DNA"/>
</dbReference>
<organism evidence="1 3">
    <name type="scientific">Corynebacterium bovis</name>
    <dbReference type="NCBI Taxonomy" id="36808"/>
    <lineage>
        <taxon>Bacteria</taxon>
        <taxon>Bacillati</taxon>
        <taxon>Actinomycetota</taxon>
        <taxon>Actinomycetes</taxon>
        <taxon>Mycobacteriales</taxon>
        <taxon>Corynebacteriaceae</taxon>
        <taxon>Corynebacterium</taxon>
    </lineage>
</organism>
<dbReference type="SUPFAM" id="SSF143100">
    <property type="entry name" value="TTHA1013/TTHA0281-like"/>
    <property type="match status" value="1"/>
</dbReference>
<sequence length="128" mass="14100">MKTVTITTWRDGDWWVATSDDIEGFATQVRRLDQLPEAARDIAELADDVDDADQCTFVINVDEDLDRPAAHARELVAASDAARRDATKALRDAAHTFARQGLTVRDIGTLLNVSYQHAQKLTSSTASD</sequence>
<evidence type="ECO:0000313" key="3">
    <source>
        <dbReference type="Proteomes" id="UP000276526"/>
    </source>
</evidence>
<gene>
    <name evidence="2" type="ORF">CXF42_07035</name>
    <name evidence="1" type="ORF">CXF48_09655</name>
</gene>
<accession>A0A3R8PGH4</accession>
<reference evidence="3 4" key="1">
    <citation type="submission" date="2018-01" db="EMBL/GenBank/DDBJ databases">
        <title>Twenty Corynebacterium bovis Genomes.</title>
        <authorList>
            <person name="Gulvik C.A."/>
        </authorList>
    </citation>
    <scope>NUCLEOTIDE SEQUENCE [LARGE SCALE GENOMIC DNA]</scope>
    <source>
        <strain evidence="2 4">16-2004</strain>
        <strain evidence="1 3">F6900</strain>
    </source>
</reference>
<dbReference type="EMBL" id="PQNK01000018">
    <property type="protein sequence ID" value="RRO85708.1"/>
    <property type="molecule type" value="Genomic_DNA"/>
</dbReference>
<evidence type="ECO:0000313" key="1">
    <source>
        <dbReference type="EMBL" id="RRO85708.1"/>
    </source>
</evidence>
<protein>
    <submittedName>
        <fullName evidence="1">Transcriptional regulator</fullName>
    </submittedName>
</protein>
<dbReference type="RefSeq" id="WP_125172662.1">
    <property type="nucleotide sequence ID" value="NZ_JAUKFU010000001.1"/>
</dbReference>
<evidence type="ECO:0000313" key="4">
    <source>
        <dbReference type="Proteomes" id="UP000278422"/>
    </source>
</evidence>
<evidence type="ECO:0000313" key="2">
    <source>
        <dbReference type="EMBL" id="RRQ03553.1"/>
    </source>
</evidence>
<dbReference type="Proteomes" id="UP000276526">
    <property type="component" value="Unassembled WGS sequence"/>
</dbReference>
<name>A0A3R8PGH4_9CORY</name>